<dbReference type="Proteomes" id="UP000249081">
    <property type="component" value="Unassembled WGS sequence"/>
</dbReference>
<protein>
    <recommendedName>
        <fullName evidence="3">HEPN domain-containing protein</fullName>
    </recommendedName>
</protein>
<evidence type="ECO:0000313" key="1">
    <source>
        <dbReference type="EMBL" id="PZO35856.1"/>
    </source>
</evidence>
<evidence type="ECO:0008006" key="3">
    <source>
        <dbReference type="Google" id="ProtNLM"/>
    </source>
</evidence>
<gene>
    <name evidence="1" type="ORF">DCF17_18140</name>
</gene>
<evidence type="ECO:0000313" key="2">
    <source>
        <dbReference type="Proteomes" id="UP000249081"/>
    </source>
</evidence>
<proteinExistence type="predicted"/>
<name>A0A2W4VU16_9CYAN</name>
<reference evidence="1 2" key="2">
    <citation type="submission" date="2018-06" db="EMBL/GenBank/DDBJ databases">
        <title>Metagenomic assembly of (sub)arctic Cyanobacteria and their associated microbiome from non-axenic cultures.</title>
        <authorList>
            <person name="Baurain D."/>
        </authorList>
    </citation>
    <scope>NUCLEOTIDE SEQUENCE [LARGE SCALE GENOMIC DNA]</scope>
    <source>
        <strain evidence="1">ULC041bin1</strain>
    </source>
</reference>
<dbReference type="EMBL" id="QBMN01000157">
    <property type="protein sequence ID" value="PZO35856.1"/>
    <property type="molecule type" value="Genomic_DNA"/>
</dbReference>
<accession>A0A2W4VU16</accession>
<reference evidence="2" key="1">
    <citation type="submission" date="2018-04" db="EMBL/GenBank/DDBJ databases">
        <authorList>
            <person name="Cornet L."/>
        </authorList>
    </citation>
    <scope>NUCLEOTIDE SEQUENCE [LARGE SCALE GENOMIC DNA]</scope>
</reference>
<sequence length="65" mass="7450">MVDAKQVEVEKWLTISRRDLQAARALLKELLLENVVYHCEPEEEDAQQAIELAASILDFVTQKLP</sequence>
<comment type="caution">
    <text evidence="1">The sequence shown here is derived from an EMBL/GenBank/DDBJ whole genome shotgun (WGS) entry which is preliminary data.</text>
</comment>
<organism evidence="1 2">
    <name type="scientific">Shackletoniella antarctica</name>
    <dbReference type="NCBI Taxonomy" id="268115"/>
    <lineage>
        <taxon>Bacteria</taxon>
        <taxon>Bacillati</taxon>
        <taxon>Cyanobacteriota</taxon>
        <taxon>Cyanophyceae</taxon>
        <taxon>Oculatellales</taxon>
        <taxon>Oculatellaceae</taxon>
        <taxon>Shackletoniella</taxon>
    </lineage>
</organism>
<dbReference type="AlphaFoldDB" id="A0A2W4VU16"/>